<dbReference type="Proteomes" id="UP000199393">
    <property type="component" value="Chromosome I"/>
</dbReference>
<dbReference type="STRING" id="307121.GA0070620_1603"/>
<protein>
    <submittedName>
        <fullName evidence="2">Uncharacterized protein</fullName>
    </submittedName>
</protein>
<name>A0A1C3N0P0_9ACTN</name>
<accession>A0A1C3N0P0</accession>
<sequence>MPRHRATPPVRIADVLPPRRPQGPFANTLSRDLTSYVPGTYLVAVAWSQTLAAFRGDIDAWRDITIATDFDQP</sequence>
<feature type="region of interest" description="Disordered" evidence="1">
    <location>
        <begin position="1"/>
        <end position="23"/>
    </location>
</feature>
<dbReference type="AlphaFoldDB" id="A0A1C3N0P0"/>
<proteinExistence type="predicted"/>
<organism evidence="2 3">
    <name type="scientific">Micromonospora krabiensis</name>
    <dbReference type="NCBI Taxonomy" id="307121"/>
    <lineage>
        <taxon>Bacteria</taxon>
        <taxon>Bacillati</taxon>
        <taxon>Actinomycetota</taxon>
        <taxon>Actinomycetes</taxon>
        <taxon>Micromonosporales</taxon>
        <taxon>Micromonosporaceae</taxon>
        <taxon>Micromonospora</taxon>
    </lineage>
</organism>
<reference evidence="3" key="1">
    <citation type="submission" date="2016-06" db="EMBL/GenBank/DDBJ databases">
        <authorList>
            <person name="Varghese N."/>
        </authorList>
    </citation>
    <scope>NUCLEOTIDE SEQUENCE [LARGE SCALE GENOMIC DNA]</scope>
    <source>
        <strain evidence="3">DSM 45344</strain>
    </source>
</reference>
<dbReference type="EMBL" id="LT598496">
    <property type="protein sequence ID" value="SBV26121.1"/>
    <property type="molecule type" value="Genomic_DNA"/>
</dbReference>
<gene>
    <name evidence="2" type="ORF">GA0070620_1603</name>
</gene>
<keyword evidence="3" id="KW-1185">Reference proteome</keyword>
<evidence type="ECO:0000313" key="3">
    <source>
        <dbReference type="Proteomes" id="UP000199393"/>
    </source>
</evidence>
<evidence type="ECO:0000313" key="2">
    <source>
        <dbReference type="EMBL" id="SBV26121.1"/>
    </source>
</evidence>
<evidence type="ECO:0000256" key="1">
    <source>
        <dbReference type="SAM" id="MobiDB-lite"/>
    </source>
</evidence>